<dbReference type="PANTHER" id="PTHR10799">
    <property type="entry name" value="SNF2/RAD54 HELICASE FAMILY"/>
    <property type="match status" value="1"/>
</dbReference>
<protein>
    <recommendedName>
        <fullName evidence="3">SNF2 N-terminal domain-containing protein</fullName>
    </recommendedName>
</protein>
<keyword evidence="5" id="KW-1185">Reference proteome</keyword>
<evidence type="ECO:0000313" key="5">
    <source>
        <dbReference type="Proteomes" id="UP000184267"/>
    </source>
</evidence>
<dbReference type="AlphaFoldDB" id="A0A1M2VQ23"/>
<dbReference type="EMBL" id="MNAD01000885">
    <property type="protein sequence ID" value="OJT09685.1"/>
    <property type="molecule type" value="Genomic_DNA"/>
</dbReference>
<dbReference type="Gene3D" id="3.40.50.300">
    <property type="entry name" value="P-loop containing nucleotide triphosphate hydrolases"/>
    <property type="match status" value="1"/>
</dbReference>
<dbReference type="Proteomes" id="UP000184267">
    <property type="component" value="Unassembled WGS sequence"/>
</dbReference>
<feature type="domain" description="SNF2 N-terminal" evidence="3">
    <location>
        <begin position="14"/>
        <end position="71"/>
    </location>
</feature>
<gene>
    <name evidence="4" type="ORF">TRAPUB_13838</name>
</gene>
<proteinExistence type="predicted"/>
<dbReference type="STRING" id="154538.A0A1M2VQ23"/>
<evidence type="ECO:0000259" key="3">
    <source>
        <dbReference type="Pfam" id="PF00176"/>
    </source>
</evidence>
<accession>A0A1M2VQ23</accession>
<dbReference type="Pfam" id="PF00176">
    <property type="entry name" value="SNF2-rel_dom"/>
    <property type="match status" value="1"/>
</dbReference>
<evidence type="ECO:0000256" key="1">
    <source>
        <dbReference type="ARBA" id="ARBA00022741"/>
    </source>
</evidence>
<reference evidence="4 5" key="1">
    <citation type="submission" date="2016-10" db="EMBL/GenBank/DDBJ databases">
        <title>Genome sequence of the basidiomycete white-rot fungus Trametes pubescens.</title>
        <authorList>
            <person name="Makela M.R."/>
            <person name="Granchi Z."/>
            <person name="Peng M."/>
            <person name="De Vries R.P."/>
            <person name="Grigoriev I."/>
            <person name="Riley R."/>
            <person name="Hilden K."/>
        </authorList>
    </citation>
    <scope>NUCLEOTIDE SEQUENCE [LARGE SCALE GENOMIC DNA]</scope>
    <source>
        <strain evidence="4 5">FBCC735</strain>
    </source>
</reference>
<dbReference type="InterPro" id="IPR027417">
    <property type="entry name" value="P-loop_NTPase"/>
</dbReference>
<keyword evidence="2" id="KW-0067">ATP-binding</keyword>
<sequence>MRQDLAQRNKVLPILCRLHTVLLRYPFRRLKRDVQSELPEKVRKAIEDRMSALQAQLYVQMKEFKTLADRKDAKGFLEDDELEAQDRACRTGQTKVVRIRRFITGKSVEATFVPVRYKLDINDKAIQKQETELFHEIDQRESRVAEN</sequence>
<dbReference type="GO" id="GO:0005524">
    <property type="term" value="F:ATP binding"/>
    <property type="evidence" value="ECO:0007669"/>
    <property type="project" value="InterPro"/>
</dbReference>
<evidence type="ECO:0000256" key="2">
    <source>
        <dbReference type="ARBA" id="ARBA00022840"/>
    </source>
</evidence>
<dbReference type="InterPro" id="IPR000330">
    <property type="entry name" value="SNF2_N"/>
</dbReference>
<comment type="caution">
    <text evidence="4">The sequence shown here is derived from an EMBL/GenBank/DDBJ whole genome shotgun (WGS) entry which is preliminary data.</text>
</comment>
<name>A0A1M2VQ23_TRAPU</name>
<evidence type="ECO:0000313" key="4">
    <source>
        <dbReference type="EMBL" id="OJT09685.1"/>
    </source>
</evidence>
<keyword evidence="1" id="KW-0547">Nucleotide-binding</keyword>
<organism evidence="4 5">
    <name type="scientific">Trametes pubescens</name>
    <name type="common">White-rot fungus</name>
    <dbReference type="NCBI Taxonomy" id="154538"/>
    <lineage>
        <taxon>Eukaryota</taxon>
        <taxon>Fungi</taxon>
        <taxon>Dikarya</taxon>
        <taxon>Basidiomycota</taxon>
        <taxon>Agaricomycotina</taxon>
        <taxon>Agaricomycetes</taxon>
        <taxon>Polyporales</taxon>
        <taxon>Polyporaceae</taxon>
        <taxon>Trametes</taxon>
    </lineage>
</organism>
<dbReference type="OrthoDB" id="448448at2759"/>